<protein>
    <submittedName>
        <fullName evidence="1">Uncharacterized protein</fullName>
    </submittedName>
</protein>
<dbReference type="AlphaFoldDB" id="A0A5J4P5H5"/>
<proteinExistence type="predicted"/>
<organism evidence="1">
    <name type="scientific">termite gut metagenome</name>
    <dbReference type="NCBI Taxonomy" id="433724"/>
    <lineage>
        <taxon>unclassified sequences</taxon>
        <taxon>metagenomes</taxon>
        <taxon>organismal metagenomes</taxon>
    </lineage>
</organism>
<comment type="caution">
    <text evidence="1">The sequence shown here is derived from an EMBL/GenBank/DDBJ whole genome shotgun (WGS) entry which is preliminary data.</text>
</comment>
<accession>A0A5J4P5H5</accession>
<evidence type="ECO:0000313" key="1">
    <source>
        <dbReference type="EMBL" id="KAA6304656.1"/>
    </source>
</evidence>
<dbReference type="EMBL" id="SNRY01011336">
    <property type="protein sequence ID" value="KAA6304656.1"/>
    <property type="molecule type" value="Genomic_DNA"/>
</dbReference>
<sequence>MTLIVAMFVMIYKRTNEIGYKTAKRRFAMELRNLIISMIVVECSGDPSLFF</sequence>
<reference evidence="1" key="1">
    <citation type="submission" date="2019-03" db="EMBL/GenBank/DDBJ databases">
        <title>Single cell metagenomics reveals metabolic interactions within the superorganism composed of flagellate Streblomastix strix and complex community of Bacteroidetes bacteria on its surface.</title>
        <authorList>
            <person name="Treitli S.C."/>
            <person name="Kolisko M."/>
            <person name="Husnik F."/>
            <person name="Keeling P."/>
            <person name="Hampl V."/>
        </authorList>
    </citation>
    <scope>NUCLEOTIDE SEQUENCE</scope>
    <source>
        <strain evidence="1">STM</strain>
    </source>
</reference>
<name>A0A5J4P5H5_9ZZZZ</name>
<gene>
    <name evidence="1" type="ORF">EZS27_043696</name>
</gene>
<feature type="non-terminal residue" evidence="1">
    <location>
        <position position="51"/>
    </location>
</feature>